<dbReference type="GO" id="GO:0016020">
    <property type="term" value="C:membrane"/>
    <property type="evidence" value="ECO:0007669"/>
    <property type="project" value="UniProtKB-SubCell"/>
</dbReference>
<evidence type="ECO:0000256" key="6">
    <source>
        <dbReference type="SAM" id="Phobius"/>
    </source>
</evidence>
<protein>
    <submittedName>
        <fullName evidence="8">Major facilitator superfamily domain-containing protein</fullName>
    </submittedName>
</protein>
<comment type="subcellular location">
    <subcellularLocation>
        <location evidence="1">Membrane</location>
        <topology evidence="1">Multi-pass membrane protein</topology>
    </subcellularLocation>
</comment>
<dbReference type="PANTHER" id="PTHR42718:SF9">
    <property type="entry name" value="MAJOR FACILITATOR SUPERFAMILY MULTIDRUG TRANSPORTER MFSC"/>
    <property type="match status" value="1"/>
</dbReference>
<feature type="transmembrane region" description="Helical" evidence="6">
    <location>
        <begin position="78"/>
        <end position="96"/>
    </location>
</feature>
<dbReference type="Gene3D" id="1.20.1720.10">
    <property type="entry name" value="Multidrug resistance protein D"/>
    <property type="match status" value="1"/>
</dbReference>
<keyword evidence="2" id="KW-0813">Transport</keyword>
<dbReference type="PANTHER" id="PTHR42718">
    <property type="entry name" value="MAJOR FACILITATOR SUPERFAMILY MULTIDRUG TRANSPORTER MFSC"/>
    <property type="match status" value="1"/>
</dbReference>
<feature type="transmembrane region" description="Helical" evidence="6">
    <location>
        <begin position="357"/>
        <end position="375"/>
    </location>
</feature>
<dbReference type="InterPro" id="IPR036259">
    <property type="entry name" value="MFS_trans_sf"/>
</dbReference>
<feature type="transmembrane region" description="Helical" evidence="6">
    <location>
        <begin position="455"/>
        <end position="472"/>
    </location>
</feature>
<feature type="transmembrane region" description="Helical" evidence="6">
    <location>
        <begin position="380"/>
        <end position="401"/>
    </location>
</feature>
<organism evidence="8 9">
    <name type="scientific">Boletus edulis BED1</name>
    <dbReference type="NCBI Taxonomy" id="1328754"/>
    <lineage>
        <taxon>Eukaryota</taxon>
        <taxon>Fungi</taxon>
        <taxon>Dikarya</taxon>
        <taxon>Basidiomycota</taxon>
        <taxon>Agaricomycotina</taxon>
        <taxon>Agaricomycetes</taxon>
        <taxon>Agaricomycetidae</taxon>
        <taxon>Boletales</taxon>
        <taxon>Boletineae</taxon>
        <taxon>Boletaceae</taxon>
        <taxon>Boletoideae</taxon>
        <taxon>Boletus</taxon>
    </lineage>
</organism>
<reference evidence="8" key="1">
    <citation type="submission" date="2019-10" db="EMBL/GenBank/DDBJ databases">
        <authorList>
            <consortium name="DOE Joint Genome Institute"/>
            <person name="Kuo A."/>
            <person name="Miyauchi S."/>
            <person name="Kiss E."/>
            <person name="Drula E."/>
            <person name="Kohler A."/>
            <person name="Sanchez-Garcia M."/>
            <person name="Andreopoulos B."/>
            <person name="Barry K.W."/>
            <person name="Bonito G."/>
            <person name="Buee M."/>
            <person name="Carver A."/>
            <person name="Chen C."/>
            <person name="Cichocki N."/>
            <person name="Clum A."/>
            <person name="Culley D."/>
            <person name="Crous P.W."/>
            <person name="Fauchery L."/>
            <person name="Girlanda M."/>
            <person name="Hayes R."/>
            <person name="Keri Z."/>
            <person name="LaButti K."/>
            <person name="Lipzen A."/>
            <person name="Lombard V."/>
            <person name="Magnuson J."/>
            <person name="Maillard F."/>
            <person name="Morin E."/>
            <person name="Murat C."/>
            <person name="Nolan M."/>
            <person name="Ohm R."/>
            <person name="Pangilinan J."/>
            <person name="Pereira M."/>
            <person name="Perotto S."/>
            <person name="Peter M."/>
            <person name="Riley R."/>
            <person name="Sitrit Y."/>
            <person name="Stielow B."/>
            <person name="Szollosi G."/>
            <person name="Zifcakova L."/>
            <person name="Stursova M."/>
            <person name="Spatafora J.W."/>
            <person name="Tedersoo L."/>
            <person name="Vaario L.-M."/>
            <person name="Yamada A."/>
            <person name="Yan M."/>
            <person name="Wang P."/>
            <person name="Xu J."/>
            <person name="Bruns T."/>
            <person name="Baldrian P."/>
            <person name="Vilgalys R."/>
            <person name="Henrissat B."/>
            <person name="Grigoriev I.V."/>
            <person name="Hibbett D."/>
            <person name="Nagy L.G."/>
            <person name="Martin F.M."/>
        </authorList>
    </citation>
    <scope>NUCLEOTIDE SEQUENCE</scope>
    <source>
        <strain evidence="8">BED1</strain>
    </source>
</reference>
<comment type="caution">
    <text evidence="8">The sequence shown here is derived from an EMBL/GenBank/DDBJ whole genome shotgun (WGS) entry which is preliminary data.</text>
</comment>
<keyword evidence="4 6" id="KW-1133">Transmembrane helix</keyword>
<dbReference type="Proteomes" id="UP001194468">
    <property type="component" value="Unassembled WGS sequence"/>
</dbReference>
<evidence type="ECO:0000256" key="5">
    <source>
        <dbReference type="ARBA" id="ARBA00023136"/>
    </source>
</evidence>
<reference evidence="8" key="2">
    <citation type="journal article" date="2020" name="Nat. Commun.">
        <title>Large-scale genome sequencing of mycorrhizal fungi provides insights into the early evolution of symbiotic traits.</title>
        <authorList>
            <person name="Miyauchi S."/>
            <person name="Kiss E."/>
            <person name="Kuo A."/>
            <person name="Drula E."/>
            <person name="Kohler A."/>
            <person name="Sanchez-Garcia M."/>
            <person name="Morin E."/>
            <person name="Andreopoulos B."/>
            <person name="Barry K.W."/>
            <person name="Bonito G."/>
            <person name="Buee M."/>
            <person name="Carver A."/>
            <person name="Chen C."/>
            <person name="Cichocki N."/>
            <person name="Clum A."/>
            <person name="Culley D."/>
            <person name="Crous P.W."/>
            <person name="Fauchery L."/>
            <person name="Girlanda M."/>
            <person name="Hayes R.D."/>
            <person name="Keri Z."/>
            <person name="LaButti K."/>
            <person name="Lipzen A."/>
            <person name="Lombard V."/>
            <person name="Magnuson J."/>
            <person name="Maillard F."/>
            <person name="Murat C."/>
            <person name="Nolan M."/>
            <person name="Ohm R.A."/>
            <person name="Pangilinan J."/>
            <person name="Pereira M.F."/>
            <person name="Perotto S."/>
            <person name="Peter M."/>
            <person name="Pfister S."/>
            <person name="Riley R."/>
            <person name="Sitrit Y."/>
            <person name="Stielow J.B."/>
            <person name="Szollosi G."/>
            <person name="Zifcakova L."/>
            <person name="Stursova M."/>
            <person name="Spatafora J.W."/>
            <person name="Tedersoo L."/>
            <person name="Vaario L.M."/>
            <person name="Yamada A."/>
            <person name="Yan M."/>
            <person name="Wang P."/>
            <person name="Xu J."/>
            <person name="Bruns T."/>
            <person name="Baldrian P."/>
            <person name="Vilgalys R."/>
            <person name="Dunand C."/>
            <person name="Henrissat B."/>
            <person name="Grigoriev I.V."/>
            <person name="Hibbett D."/>
            <person name="Nagy L.G."/>
            <person name="Martin F.M."/>
        </authorList>
    </citation>
    <scope>NUCLEOTIDE SEQUENCE</scope>
    <source>
        <strain evidence="8">BED1</strain>
    </source>
</reference>
<dbReference type="InterPro" id="IPR011701">
    <property type="entry name" value="MFS"/>
</dbReference>
<evidence type="ECO:0000313" key="9">
    <source>
        <dbReference type="Proteomes" id="UP001194468"/>
    </source>
</evidence>
<feature type="transmembrane region" description="Helical" evidence="6">
    <location>
        <begin position="40"/>
        <end position="58"/>
    </location>
</feature>
<keyword evidence="3 6" id="KW-0812">Transmembrane</keyword>
<evidence type="ECO:0000313" key="8">
    <source>
        <dbReference type="EMBL" id="KAF8442070.1"/>
    </source>
</evidence>
<dbReference type="Pfam" id="PF07690">
    <property type="entry name" value="MFS_1"/>
    <property type="match status" value="2"/>
</dbReference>
<feature type="transmembrane region" description="Helical" evidence="6">
    <location>
        <begin position="165"/>
        <end position="189"/>
    </location>
</feature>
<feature type="domain" description="Major facilitator superfamily (MFS) profile" evidence="7">
    <location>
        <begin position="42"/>
        <end position="525"/>
    </location>
</feature>
<gene>
    <name evidence="8" type="ORF">L210DRAFT_1019524</name>
</gene>
<keyword evidence="9" id="KW-1185">Reference proteome</keyword>
<feature type="transmembrane region" description="Helical" evidence="6">
    <location>
        <begin position="407"/>
        <end position="434"/>
    </location>
</feature>
<dbReference type="AlphaFoldDB" id="A0AAD4BXJ8"/>
<dbReference type="InterPro" id="IPR020846">
    <property type="entry name" value="MFS_dom"/>
</dbReference>
<evidence type="ECO:0000256" key="4">
    <source>
        <dbReference type="ARBA" id="ARBA00022989"/>
    </source>
</evidence>
<feature type="transmembrane region" description="Helical" evidence="6">
    <location>
        <begin position="502"/>
        <end position="521"/>
    </location>
</feature>
<dbReference type="Gene3D" id="1.20.1250.20">
    <property type="entry name" value="MFS general substrate transporter like domains"/>
    <property type="match status" value="1"/>
</dbReference>
<feature type="transmembrane region" description="Helical" evidence="6">
    <location>
        <begin position="108"/>
        <end position="125"/>
    </location>
</feature>
<feature type="transmembrane region" description="Helical" evidence="6">
    <location>
        <begin position="137"/>
        <end position="158"/>
    </location>
</feature>
<feature type="transmembrane region" description="Helical" evidence="6">
    <location>
        <begin position="317"/>
        <end position="337"/>
    </location>
</feature>
<keyword evidence="5 6" id="KW-0472">Membrane</keyword>
<dbReference type="EMBL" id="WHUW01000009">
    <property type="protein sequence ID" value="KAF8442070.1"/>
    <property type="molecule type" value="Genomic_DNA"/>
</dbReference>
<name>A0AAD4BXJ8_BOLED</name>
<sequence>MERDPKRDRELSHSRSEEFALEKLDADVHSPSGRSLARSIAIVATCTAAMLTNTANSTSVSISLPVIGRALNIPQDQLQWLLSAYSLSSACLLLFFGRLADLYGRKKAFLIGTSWQMVFALGIGFSKNGITLDVLRAFQGMGAAAAIPSALGILAHAFPPSRARSIAFATFAAGAPMGGAFGNIIGGVVTQLSDEHWRSTFFLSAGLSAICVLGGLASFDADTISTEVDARLDWIGAFLITSGLVLIVFVLGQAPIAGWKTPYIIACLIIGVILVAIFIAWEHHLEKSAIAPEKPRSFWTPPPLMKLSIWTRSKGRMGVVLVIAFLNWSGFTAWVLWVQLYYQNYLGLTPVLAMVRFLPMFVMGCLCTFFVAMVVSRLPLVVFIVMGTLLTGSACVLFALIDPSATYWAFAFPSTTMVVFGADFVFASGTLFVAKIAFPHEQSLAGGLFQTMAQLGAAVGLTVTTIVFNSVVDAQSAKLGVVVNSAGTNVPMSAELQGYKSAQWTSAAFPFLACLLAAIFLRKVGIIGYRKHVEQDPGEQTITEQQPDALDVQAVPTFT</sequence>
<dbReference type="SUPFAM" id="SSF103473">
    <property type="entry name" value="MFS general substrate transporter"/>
    <property type="match status" value="2"/>
</dbReference>
<dbReference type="GO" id="GO:0022857">
    <property type="term" value="F:transmembrane transporter activity"/>
    <property type="evidence" value="ECO:0007669"/>
    <property type="project" value="InterPro"/>
</dbReference>
<evidence type="ECO:0000256" key="1">
    <source>
        <dbReference type="ARBA" id="ARBA00004141"/>
    </source>
</evidence>
<proteinExistence type="predicted"/>
<dbReference type="PROSITE" id="PS50850">
    <property type="entry name" value="MFS"/>
    <property type="match status" value="1"/>
</dbReference>
<evidence type="ECO:0000259" key="7">
    <source>
        <dbReference type="PROSITE" id="PS50850"/>
    </source>
</evidence>
<accession>A0AAD4BXJ8</accession>
<feature type="transmembrane region" description="Helical" evidence="6">
    <location>
        <begin position="263"/>
        <end position="281"/>
    </location>
</feature>
<feature type="transmembrane region" description="Helical" evidence="6">
    <location>
        <begin position="201"/>
        <end position="219"/>
    </location>
</feature>
<evidence type="ECO:0000256" key="3">
    <source>
        <dbReference type="ARBA" id="ARBA00022692"/>
    </source>
</evidence>
<feature type="transmembrane region" description="Helical" evidence="6">
    <location>
        <begin position="231"/>
        <end position="251"/>
    </location>
</feature>
<evidence type="ECO:0000256" key="2">
    <source>
        <dbReference type="ARBA" id="ARBA00022448"/>
    </source>
</evidence>